<comment type="caution">
    <text evidence="1">The sequence shown here is derived from an EMBL/GenBank/DDBJ whole genome shotgun (WGS) entry which is preliminary data.</text>
</comment>
<keyword evidence="2" id="KW-1185">Reference proteome</keyword>
<sequence>MVRDQHKTMGEFAGGIEGRNGRTKWLEREPYAYWKGNPYVADARRDLLKCNVSEEHDWNARLFVQDWILESQQGYKHSGLASQCAHRFKIYIEGHAWSVSEKYILACDSVTLLVKPYFYDFFSRSLVPLKHYWPIRGTDKCRSLKFAVHWGNTHHHEAREIGKAASDFLLEKVTMEHVYDYMFHLLKEYANLLKFKPKVPDGATELCSEVVACPANGTEREFMTESLSKGPSPTGPCEMPPPYEEKVIGDMWRRNAMAMRRVERWENEYWESIIDSRQQG</sequence>
<evidence type="ECO:0000313" key="1">
    <source>
        <dbReference type="EMBL" id="KAI4303507.1"/>
    </source>
</evidence>
<name>A0ACB9L1E7_9MYRT</name>
<accession>A0ACB9L1E7</accession>
<proteinExistence type="predicted"/>
<dbReference type="Proteomes" id="UP001057402">
    <property type="component" value="Chromosome 12"/>
</dbReference>
<gene>
    <name evidence="1" type="ORF">MLD38_039125</name>
</gene>
<organism evidence="1 2">
    <name type="scientific">Melastoma candidum</name>
    <dbReference type="NCBI Taxonomy" id="119954"/>
    <lineage>
        <taxon>Eukaryota</taxon>
        <taxon>Viridiplantae</taxon>
        <taxon>Streptophyta</taxon>
        <taxon>Embryophyta</taxon>
        <taxon>Tracheophyta</taxon>
        <taxon>Spermatophyta</taxon>
        <taxon>Magnoliopsida</taxon>
        <taxon>eudicotyledons</taxon>
        <taxon>Gunneridae</taxon>
        <taxon>Pentapetalae</taxon>
        <taxon>rosids</taxon>
        <taxon>malvids</taxon>
        <taxon>Myrtales</taxon>
        <taxon>Melastomataceae</taxon>
        <taxon>Melastomatoideae</taxon>
        <taxon>Melastomateae</taxon>
        <taxon>Melastoma</taxon>
    </lineage>
</organism>
<evidence type="ECO:0000313" key="2">
    <source>
        <dbReference type="Proteomes" id="UP001057402"/>
    </source>
</evidence>
<reference evidence="2" key="1">
    <citation type="journal article" date="2023" name="Front. Plant Sci.">
        <title>Chromosomal-level genome assembly of Melastoma candidum provides insights into trichome evolution.</title>
        <authorList>
            <person name="Zhong Y."/>
            <person name="Wu W."/>
            <person name="Sun C."/>
            <person name="Zou P."/>
            <person name="Liu Y."/>
            <person name="Dai S."/>
            <person name="Zhou R."/>
        </authorList>
    </citation>
    <scope>NUCLEOTIDE SEQUENCE [LARGE SCALE GENOMIC DNA]</scope>
</reference>
<dbReference type="EMBL" id="CM042891">
    <property type="protein sequence ID" value="KAI4303507.1"/>
    <property type="molecule type" value="Genomic_DNA"/>
</dbReference>
<protein>
    <submittedName>
        <fullName evidence="1">Uncharacterized protein</fullName>
    </submittedName>
</protein>